<accession>A0ABP9YLQ9</accession>
<feature type="region of interest" description="Disordered" evidence="1">
    <location>
        <begin position="691"/>
        <end position="758"/>
    </location>
</feature>
<name>A0ABP9YLQ9_9FUNG</name>
<comment type="caution">
    <text evidence="4">The sequence shown here is derived from an EMBL/GenBank/DDBJ whole genome shotgun (WGS) entry which is preliminary data.</text>
</comment>
<dbReference type="Pfam" id="PF00169">
    <property type="entry name" value="PH"/>
    <property type="match status" value="1"/>
</dbReference>
<proteinExistence type="predicted"/>
<feature type="compositionally biased region" description="Basic residues" evidence="1">
    <location>
        <begin position="870"/>
        <end position="882"/>
    </location>
</feature>
<dbReference type="PANTHER" id="PTHR38700">
    <property type="entry name" value="YALI0E22418P"/>
    <property type="match status" value="1"/>
</dbReference>
<feature type="region of interest" description="Disordered" evidence="1">
    <location>
        <begin position="360"/>
        <end position="399"/>
    </location>
</feature>
<evidence type="ECO:0000313" key="5">
    <source>
        <dbReference type="Proteomes" id="UP001473302"/>
    </source>
</evidence>
<dbReference type="SUPFAM" id="SSF54236">
    <property type="entry name" value="Ubiquitin-like"/>
    <property type="match status" value="1"/>
</dbReference>
<feature type="compositionally biased region" description="Low complexity" evidence="1">
    <location>
        <begin position="837"/>
        <end position="848"/>
    </location>
</feature>
<feature type="compositionally biased region" description="Polar residues" evidence="1">
    <location>
        <begin position="747"/>
        <end position="758"/>
    </location>
</feature>
<feature type="compositionally biased region" description="Low complexity" evidence="1">
    <location>
        <begin position="215"/>
        <end position="224"/>
    </location>
</feature>
<feature type="compositionally biased region" description="Basic and acidic residues" evidence="1">
    <location>
        <begin position="151"/>
        <end position="178"/>
    </location>
</feature>
<keyword evidence="5" id="KW-1185">Reference proteome</keyword>
<feature type="region of interest" description="Disordered" evidence="1">
    <location>
        <begin position="150"/>
        <end position="189"/>
    </location>
</feature>
<feature type="compositionally biased region" description="Basic and acidic residues" evidence="1">
    <location>
        <begin position="729"/>
        <end position="739"/>
    </location>
</feature>
<reference evidence="4 5" key="1">
    <citation type="submission" date="2024-04" db="EMBL/GenBank/DDBJ databases">
        <title>genome sequences of Mucor flavus KT1a and Helicostylum pulchrum KT1b strains isolated from the surface of a dry-aged beef.</title>
        <authorList>
            <person name="Toyotome T."/>
            <person name="Hosono M."/>
            <person name="Torimaru M."/>
            <person name="Fukuda K."/>
            <person name="Mikami N."/>
        </authorList>
    </citation>
    <scope>NUCLEOTIDE SEQUENCE [LARGE SCALE GENOMIC DNA]</scope>
    <source>
        <strain evidence="4 5">KT1a</strain>
    </source>
</reference>
<gene>
    <name evidence="4" type="ORF">MFLAVUS_001177</name>
</gene>
<dbReference type="Pfam" id="PF21989">
    <property type="entry name" value="RA_2"/>
    <property type="match status" value="1"/>
</dbReference>
<feature type="region of interest" description="Disordered" evidence="1">
    <location>
        <begin position="214"/>
        <end position="238"/>
    </location>
</feature>
<feature type="region of interest" description="Disordered" evidence="1">
    <location>
        <begin position="837"/>
        <end position="912"/>
    </location>
</feature>
<dbReference type="InterPro" id="IPR001849">
    <property type="entry name" value="PH_domain"/>
</dbReference>
<dbReference type="Proteomes" id="UP001473302">
    <property type="component" value="Unassembled WGS sequence"/>
</dbReference>
<dbReference type="SMART" id="SM00233">
    <property type="entry name" value="PH"/>
    <property type="match status" value="1"/>
</dbReference>
<evidence type="ECO:0000259" key="3">
    <source>
        <dbReference type="PROSITE" id="PS50200"/>
    </source>
</evidence>
<organism evidence="4 5">
    <name type="scientific">Mucor flavus</name>
    <dbReference type="NCBI Taxonomy" id="439312"/>
    <lineage>
        <taxon>Eukaryota</taxon>
        <taxon>Fungi</taxon>
        <taxon>Fungi incertae sedis</taxon>
        <taxon>Mucoromycota</taxon>
        <taxon>Mucoromycotina</taxon>
        <taxon>Mucoromycetes</taxon>
        <taxon>Mucorales</taxon>
        <taxon>Mucorineae</taxon>
        <taxon>Mucoraceae</taxon>
        <taxon>Mucor</taxon>
    </lineage>
</organism>
<dbReference type="PANTHER" id="PTHR38700:SF1">
    <property type="entry name" value="PH DOMAIN-CONTAINING PROTEIN"/>
    <property type="match status" value="1"/>
</dbReference>
<dbReference type="Gene3D" id="3.10.20.90">
    <property type="entry name" value="Phosphatidylinositol 3-kinase Catalytic Subunit, Chain A, domain 1"/>
    <property type="match status" value="1"/>
</dbReference>
<protein>
    <recommendedName>
        <fullName evidence="6">PH domain-containing protein</fullName>
    </recommendedName>
</protein>
<dbReference type="InterPro" id="IPR029071">
    <property type="entry name" value="Ubiquitin-like_domsf"/>
</dbReference>
<dbReference type="InterPro" id="IPR019335">
    <property type="entry name" value="COG7"/>
</dbReference>
<feature type="compositionally biased region" description="Polar residues" evidence="1">
    <location>
        <begin position="369"/>
        <end position="383"/>
    </location>
</feature>
<dbReference type="InterPro" id="IPR000159">
    <property type="entry name" value="RA_dom"/>
</dbReference>
<dbReference type="InterPro" id="IPR011993">
    <property type="entry name" value="PH-like_dom_sf"/>
</dbReference>
<sequence>MSSITIDIKDFSSPQFHAKSWINSVLKPTPLTDQDDGGAKDTTILVTKLQMVSETTSRQFDQLSTSVLKSMPRILYDLKVIADAAKSTHQGIEGVKKNLGLIEGEAALEKLRKPHIAKTRMEECRLLLLEKSNELQQHEREREALASLMRQEQEREQRELQEKMEQQEREEKELRELRQEEEEKEHVKEQEVPVIKENVAEVVKDEGLEYGHVQLPPLRSTPRRMPTPTPTPSNNNTEDSYLQQIQESVTRVPLDNCKVNNVTPTTTTREIEHCMLRDLEKQVQEFTMTMSEHQISTESTERRHGKQESSSNQDNVPLQVYKTRAIPLQQYKKETVDEQDDCRDDDICIGSILQRSATARRPTIDKPISNITQSRSLRSTSGRNKPKRDEIVPPVPTQEDEELRFAMQRVWAVLDADTTEERVPTAVLPPPPSAPLIEGTTDIDRSNMVSTGRIQTVPLKTLTTRIYIDDAKTHKVVQLTNLLTTAMVVQYLKKKGLLDNSDEWTLFEIAKSHGVERPLREWEIVLDIVSIWEPDASNALLVKKYSYHSTLTSECVLQKKILPMRGWISIEYKKGKWQKRYCFVKDNAIHHAKDNNKGSSTSILCHLGTYDVYTLLQPLKQSPMPFVFAIRAQDRASMFEREGDYMRCLAVEDQEEMKDWVLSIRSTKSNIQYQYHPNRVLNPLAHISLERSASSDEPTTIRRHKSTRELSTTNKLSDEHTKHALPRSESTRRVDEPKRSLTRTRRNPTVSTSAMAESNTLITSPTDAPLIDYTDPPTFAKGSLLAKEELSDQMLYRQQQQQLYEEQQQNKLIHIDDRIKFAKGSLLDKNNLAGATASAAATPPTNNNKMTRSKSVREVSSNTNEESSSRRHVSLRRKPTNKKYHDVPLPNNTPINNSISSTPPPAYSLPSSTTNTLLRLDDTPERFHSRELHGRHVKPLLNFDSNERPTTRK</sequence>
<feature type="compositionally biased region" description="Low complexity" evidence="1">
    <location>
        <begin position="890"/>
        <end position="901"/>
    </location>
</feature>
<dbReference type="PROSITE" id="PS50200">
    <property type="entry name" value="RA"/>
    <property type="match status" value="1"/>
</dbReference>
<dbReference type="SUPFAM" id="SSF50729">
    <property type="entry name" value="PH domain-like"/>
    <property type="match status" value="1"/>
</dbReference>
<dbReference type="EMBL" id="BAABUK010000003">
    <property type="protein sequence ID" value="GAA5807798.1"/>
    <property type="molecule type" value="Genomic_DNA"/>
</dbReference>
<evidence type="ECO:0000313" key="4">
    <source>
        <dbReference type="EMBL" id="GAA5807798.1"/>
    </source>
</evidence>
<dbReference type="Gene3D" id="2.30.29.30">
    <property type="entry name" value="Pleckstrin-homology domain (PH domain)/Phosphotyrosine-binding domain (PTB)"/>
    <property type="match status" value="1"/>
</dbReference>
<feature type="domain" description="Ras-associating" evidence="3">
    <location>
        <begin position="460"/>
        <end position="547"/>
    </location>
</feature>
<feature type="region of interest" description="Disordered" evidence="1">
    <location>
        <begin position="290"/>
        <end position="316"/>
    </location>
</feature>
<feature type="domain" description="PH" evidence="2">
    <location>
        <begin position="561"/>
        <end position="669"/>
    </location>
</feature>
<dbReference type="PROSITE" id="PS50003">
    <property type="entry name" value="PH_DOMAIN"/>
    <property type="match status" value="1"/>
</dbReference>
<dbReference type="Pfam" id="PF10191">
    <property type="entry name" value="COG7"/>
    <property type="match status" value="1"/>
</dbReference>
<evidence type="ECO:0000256" key="1">
    <source>
        <dbReference type="SAM" id="MobiDB-lite"/>
    </source>
</evidence>
<evidence type="ECO:0000259" key="2">
    <source>
        <dbReference type="PROSITE" id="PS50003"/>
    </source>
</evidence>
<evidence type="ECO:0008006" key="6">
    <source>
        <dbReference type="Google" id="ProtNLM"/>
    </source>
</evidence>